<dbReference type="Pfam" id="PF01128">
    <property type="entry name" value="IspD"/>
    <property type="match status" value="1"/>
</dbReference>
<dbReference type="InterPro" id="IPR029044">
    <property type="entry name" value="Nucleotide-diphossugar_trans"/>
</dbReference>
<evidence type="ECO:0000313" key="5">
    <source>
        <dbReference type="EMBL" id="QEF97583.1"/>
    </source>
</evidence>
<evidence type="ECO:0000256" key="2">
    <source>
        <dbReference type="ARBA" id="ARBA00022695"/>
    </source>
</evidence>
<comment type="pathway">
    <text evidence="3">Isoprenoid biosynthesis; isopentenyl diphosphate biosynthesis via DXP pathway; isopentenyl diphosphate from 1-deoxy-D-xylulose 5-phosphate: step 2/6.</text>
</comment>
<dbReference type="Proteomes" id="UP000321353">
    <property type="component" value="Chromosome"/>
</dbReference>
<comment type="similarity">
    <text evidence="3">Belongs to the IspD/TarI cytidylyltransferase family. IspD subfamily.</text>
</comment>
<sequence>MGSESRRVLRTRRARQSGAEPAPTSERTATVHLREETLMSNSPKNVAVILPAAGSGRRFGREENKLFAALAGEPIWIVAARRLRVHPRVSRIVMPVSDQDRPRFEGDFADHVRKLGIELVAGGAERTESVLSGLSHVAEDGSVGLIAIHDAARPLVRRDDLDAVFAKADQTGAAILAAPVTATVKQSLDAGVSCRTVDRSTLWLAQTPQVFALDVLQRAYAKHRGRPATDDAELVTRIGVDVALVQGAPDNLKITHPNDLVVAEAILKTQIESHHA</sequence>
<feature type="site" description="Positions MEP for the nucleophilic attack" evidence="3">
    <location>
        <position position="253"/>
    </location>
</feature>
<dbReference type="FunFam" id="3.90.550.10:FF:000003">
    <property type="entry name" value="2-C-methyl-D-erythritol 4-phosphate cytidylyltransferase"/>
    <property type="match status" value="1"/>
</dbReference>
<reference evidence="5 6" key="1">
    <citation type="submission" date="2019-02" db="EMBL/GenBank/DDBJ databases">
        <title>Planctomycetal bacteria perform biofilm scaping via a novel small molecule.</title>
        <authorList>
            <person name="Jeske O."/>
            <person name="Boedeker C."/>
            <person name="Wiegand S."/>
            <person name="Breitling P."/>
            <person name="Kallscheuer N."/>
            <person name="Jogler M."/>
            <person name="Rohde M."/>
            <person name="Petersen J."/>
            <person name="Medema M.H."/>
            <person name="Surup F."/>
            <person name="Jogler C."/>
        </authorList>
    </citation>
    <scope>NUCLEOTIDE SEQUENCE [LARGE SCALE GENOMIC DNA]</scope>
    <source>
        <strain evidence="5 6">Mal15</strain>
    </source>
</reference>
<dbReference type="GO" id="GO:0019288">
    <property type="term" value="P:isopentenyl diphosphate biosynthetic process, methylerythritol 4-phosphate pathway"/>
    <property type="evidence" value="ECO:0007669"/>
    <property type="project" value="UniProtKB-UniRule"/>
</dbReference>
<protein>
    <recommendedName>
        <fullName evidence="3">2-C-methyl-D-erythritol 4-phosphate cytidylyltransferase</fullName>
        <ecNumber evidence="3">2.7.7.60</ecNumber>
    </recommendedName>
    <alternativeName>
        <fullName evidence="3">4-diphosphocytidyl-2C-methyl-D-erythritol synthase</fullName>
    </alternativeName>
    <alternativeName>
        <fullName evidence="3">MEP cytidylyltransferase</fullName>
        <shortName evidence="3">MCT</shortName>
    </alternativeName>
</protein>
<dbReference type="KEGG" id="smam:Mal15_16240"/>
<keyword evidence="2 3" id="KW-0548">Nucleotidyltransferase</keyword>
<dbReference type="HAMAP" id="MF_00108">
    <property type="entry name" value="IspD"/>
    <property type="match status" value="1"/>
</dbReference>
<keyword evidence="1 3" id="KW-0808">Transferase</keyword>
<keyword evidence="3" id="KW-0414">Isoprene biosynthesis</keyword>
<dbReference type="UniPathway" id="UPA00056">
    <property type="reaction ID" value="UER00093"/>
</dbReference>
<feature type="site" description="Transition state stabilizer" evidence="3">
    <location>
        <position position="58"/>
    </location>
</feature>
<dbReference type="EMBL" id="CP036264">
    <property type="protein sequence ID" value="QEF97583.1"/>
    <property type="molecule type" value="Genomic_DNA"/>
</dbReference>
<dbReference type="NCBIfam" id="TIGR00453">
    <property type="entry name" value="ispD"/>
    <property type="match status" value="1"/>
</dbReference>
<organism evidence="5 6">
    <name type="scientific">Stieleria maiorica</name>
    <dbReference type="NCBI Taxonomy" id="2795974"/>
    <lineage>
        <taxon>Bacteria</taxon>
        <taxon>Pseudomonadati</taxon>
        <taxon>Planctomycetota</taxon>
        <taxon>Planctomycetia</taxon>
        <taxon>Pirellulales</taxon>
        <taxon>Pirellulaceae</taxon>
        <taxon>Stieleria</taxon>
    </lineage>
</organism>
<dbReference type="CDD" id="cd02516">
    <property type="entry name" value="CDP-ME_synthetase"/>
    <property type="match status" value="1"/>
</dbReference>
<feature type="region of interest" description="Disordered" evidence="4">
    <location>
        <begin position="1"/>
        <end position="28"/>
    </location>
</feature>
<dbReference type="Gene3D" id="3.90.550.10">
    <property type="entry name" value="Spore Coat Polysaccharide Biosynthesis Protein SpsA, Chain A"/>
    <property type="match status" value="1"/>
</dbReference>
<accession>A0A5B9MA75</accession>
<dbReference type="InterPro" id="IPR001228">
    <property type="entry name" value="IspD"/>
</dbReference>
<dbReference type="InterPro" id="IPR034683">
    <property type="entry name" value="IspD/TarI"/>
</dbReference>
<gene>
    <name evidence="3 5" type="primary">ispD</name>
    <name evidence="5" type="ORF">Mal15_16240</name>
</gene>
<feature type="site" description="Transition state stabilizer" evidence="3">
    <location>
        <position position="65"/>
    </location>
</feature>
<evidence type="ECO:0000256" key="4">
    <source>
        <dbReference type="SAM" id="MobiDB-lite"/>
    </source>
</evidence>
<dbReference type="AlphaFoldDB" id="A0A5B9MA75"/>
<feature type="site" description="Positions MEP for the nucleophilic attack" evidence="3">
    <location>
        <position position="199"/>
    </location>
</feature>
<dbReference type="PANTHER" id="PTHR32125">
    <property type="entry name" value="2-C-METHYL-D-ERYTHRITOL 4-PHOSPHATE CYTIDYLYLTRANSFERASE, CHLOROPLASTIC"/>
    <property type="match status" value="1"/>
</dbReference>
<dbReference type="GO" id="GO:0050518">
    <property type="term" value="F:2-C-methyl-D-erythritol 4-phosphate cytidylyltransferase activity"/>
    <property type="evidence" value="ECO:0007669"/>
    <property type="project" value="UniProtKB-UniRule"/>
</dbReference>
<proteinExistence type="inferred from homology"/>
<dbReference type="PANTHER" id="PTHR32125:SF4">
    <property type="entry name" value="2-C-METHYL-D-ERYTHRITOL 4-PHOSPHATE CYTIDYLYLTRANSFERASE, CHLOROPLASTIC"/>
    <property type="match status" value="1"/>
</dbReference>
<name>A0A5B9MA75_9BACT</name>
<dbReference type="SUPFAM" id="SSF53448">
    <property type="entry name" value="Nucleotide-diphospho-sugar transferases"/>
    <property type="match status" value="1"/>
</dbReference>
<dbReference type="InterPro" id="IPR050088">
    <property type="entry name" value="IspD/TarI_cytidylyltransf_bact"/>
</dbReference>
<evidence type="ECO:0000256" key="1">
    <source>
        <dbReference type="ARBA" id="ARBA00022679"/>
    </source>
</evidence>
<comment type="catalytic activity">
    <reaction evidence="3">
        <text>2-C-methyl-D-erythritol 4-phosphate + CTP + H(+) = 4-CDP-2-C-methyl-D-erythritol + diphosphate</text>
        <dbReference type="Rhea" id="RHEA:13429"/>
        <dbReference type="ChEBI" id="CHEBI:15378"/>
        <dbReference type="ChEBI" id="CHEBI:33019"/>
        <dbReference type="ChEBI" id="CHEBI:37563"/>
        <dbReference type="ChEBI" id="CHEBI:57823"/>
        <dbReference type="ChEBI" id="CHEBI:58262"/>
        <dbReference type="EC" id="2.7.7.60"/>
    </reaction>
</comment>
<evidence type="ECO:0000256" key="3">
    <source>
        <dbReference type="HAMAP-Rule" id="MF_00108"/>
    </source>
</evidence>
<comment type="function">
    <text evidence="3">Catalyzes the formation of 4-diphosphocytidyl-2-C-methyl-D-erythritol from CTP and 2-C-methyl-D-erythritol 4-phosphate (MEP).</text>
</comment>
<keyword evidence="6" id="KW-1185">Reference proteome</keyword>
<dbReference type="EC" id="2.7.7.60" evidence="3"/>
<evidence type="ECO:0000313" key="6">
    <source>
        <dbReference type="Proteomes" id="UP000321353"/>
    </source>
</evidence>